<dbReference type="Gene3D" id="1.25.40.10">
    <property type="entry name" value="Tetratricopeptide repeat domain"/>
    <property type="match status" value="1"/>
</dbReference>
<reference evidence="2" key="1">
    <citation type="journal article" date="2019" name="Int. J. Syst. Evol. Microbiol.">
        <title>The Global Catalogue of Microorganisms (GCM) 10K type strain sequencing project: providing services to taxonomists for standard genome sequencing and annotation.</title>
        <authorList>
            <consortium name="The Broad Institute Genomics Platform"/>
            <consortium name="The Broad Institute Genome Sequencing Center for Infectious Disease"/>
            <person name="Wu L."/>
            <person name="Ma J."/>
        </authorList>
    </citation>
    <scope>NUCLEOTIDE SEQUENCE [LARGE SCALE GENOMIC DNA]</scope>
    <source>
        <strain evidence="2">CCUG 70865</strain>
    </source>
</reference>
<name>A0ABW4HCF9_9FLAO</name>
<protein>
    <recommendedName>
        <fullName evidence="3">Tetratricopeptide repeat protein</fullName>
    </recommendedName>
</protein>
<dbReference type="EMBL" id="JBHUDZ010000009">
    <property type="protein sequence ID" value="MFD1603173.1"/>
    <property type="molecule type" value="Genomic_DNA"/>
</dbReference>
<dbReference type="RefSeq" id="WP_379814021.1">
    <property type="nucleotide sequence ID" value="NZ_JBHUHW010000001.1"/>
</dbReference>
<evidence type="ECO:0008006" key="3">
    <source>
        <dbReference type="Google" id="ProtNLM"/>
    </source>
</evidence>
<comment type="caution">
    <text evidence="1">The sequence shown here is derived from an EMBL/GenBank/DDBJ whole genome shotgun (WGS) entry which is preliminary data.</text>
</comment>
<dbReference type="InterPro" id="IPR011990">
    <property type="entry name" value="TPR-like_helical_dom_sf"/>
</dbReference>
<keyword evidence="2" id="KW-1185">Reference proteome</keyword>
<sequence>MKDGSDVYKAFLTDSTGTKYIITPNKFTWVNALDVIDDKKVADAFGFNYNLVNNEIQTSQYSAYIIEKTTKDSLTLSQKLSDTPDEKLTRLYLLREEIVIANFKEKFKDKSNIVASTKFTPKTKKTFLKLLGEDFKKNGTYNNLRFNGKLFIYPKEKKVETTILYATNNDSQIKKIKKFLDESFEDWDLTGFENFDSIELPFIYEVKKKELIRGNDIRFFVNDVSIFDHLGGTTIDNKQKSLNYFKKAVESFQQKKFLKAAELFGKSFEINPENLDALYNKAACFSEIGDKENACKTWKQISDFGQVSGKELYLNNCK</sequence>
<gene>
    <name evidence="1" type="ORF">ACFSC2_10535</name>
</gene>
<proteinExistence type="predicted"/>
<evidence type="ECO:0000313" key="1">
    <source>
        <dbReference type="EMBL" id="MFD1603173.1"/>
    </source>
</evidence>
<accession>A0ABW4HCF9</accession>
<organism evidence="1 2">
    <name type="scientific">Flavobacterium artemisiae</name>
    <dbReference type="NCBI Taxonomy" id="2126556"/>
    <lineage>
        <taxon>Bacteria</taxon>
        <taxon>Pseudomonadati</taxon>
        <taxon>Bacteroidota</taxon>
        <taxon>Flavobacteriia</taxon>
        <taxon>Flavobacteriales</taxon>
        <taxon>Flavobacteriaceae</taxon>
        <taxon>Flavobacterium</taxon>
    </lineage>
</organism>
<dbReference type="SUPFAM" id="SSF48452">
    <property type="entry name" value="TPR-like"/>
    <property type="match status" value="1"/>
</dbReference>
<evidence type="ECO:0000313" key="2">
    <source>
        <dbReference type="Proteomes" id="UP001597138"/>
    </source>
</evidence>
<dbReference type="Proteomes" id="UP001597138">
    <property type="component" value="Unassembled WGS sequence"/>
</dbReference>